<proteinExistence type="predicted"/>
<evidence type="ECO:0000256" key="1">
    <source>
        <dbReference type="ARBA" id="ARBA00004323"/>
    </source>
</evidence>
<evidence type="ECO:0000313" key="9">
    <source>
        <dbReference type="Proteomes" id="UP000236161"/>
    </source>
</evidence>
<dbReference type="PANTHER" id="PTHR20961:SF102">
    <property type="entry name" value="OS05G0391600 PROTEIN"/>
    <property type="match status" value="1"/>
</dbReference>
<dbReference type="PANTHER" id="PTHR20961">
    <property type="entry name" value="GLYCOSYLTRANSFERASE"/>
    <property type="match status" value="1"/>
</dbReference>
<dbReference type="EMBL" id="KZ451912">
    <property type="protein sequence ID" value="PKA62867.1"/>
    <property type="molecule type" value="Genomic_DNA"/>
</dbReference>
<keyword evidence="3" id="KW-0328">Glycosyltransferase</keyword>
<dbReference type="OrthoDB" id="529273at2759"/>
<accession>A0A2I0B4Z2</accession>
<protein>
    <recommendedName>
        <fullName evidence="7">Glycosyltransferase 61 catalytic domain-containing protein</fullName>
    </recommendedName>
</protein>
<name>A0A2I0B4Z2_9ASPA</name>
<keyword evidence="9" id="KW-1185">Reference proteome</keyword>
<dbReference type="Pfam" id="PF04577">
    <property type="entry name" value="Glyco_transf_61"/>
    <property type="match status" value="1"/>
</dbReference>
<feature type="compositionally biased region" description="Low complexity" evidence="6">
    <location>
        <begin position="50"/>
        <end position="67"/>
    </location>
</feature>
<dbReference type="STRING" id="1088818.A0A2I0B4Z2"/>
<evidence type="ECO:0000313" key="8">
    <source>
        <dbReference type="EMBL" id="PKA62867.1"/>
    </source>
</evidence>
<dbReference type="Proteomes" id="UP000236161">
    <property type="component" value="Unassembled WGS sequence"/>
</dbReference>
<dbReference type="GO" id="GO:0000139">
    <property type="term" value="C:Golgi membrane"/>
    <property type="evidence" value="ECO:0007669"/>
    <property type="project" value="UniProtKB-SubCell"/>
</dbReference>
<feature type="region of interest" description="Disordered" evidence="6">
    <location>
        <begin position="50"/>
        <end position="74"/>
    </location>
</feature>
<dbReference type="InterPro" id="IPR007657">
    <property type="entry name" value="Glycosyltransferase_61"/>
</dbReference>
<evidence type="ECO:0000259" key="7">
    <source>
        <dbReference type="Pfam" id="PF04577"/>
    </source>
</evidence>
<evidence type="ECO:0000256" key="2">
    <source>
        <dbReference type="ARBA" id="ARBA00004881"/>
    </source>
</evidence>
<feature type="region of interest" description="Disordered" evidence="6">
    <location>
        <begin position="1"/>
        <end position="22"/>
    </location>
</feature>
<keyword evidence="5" id="KW-0325">Glycoprotein</keyword>
<comment type="pathway">
    <text evidence="2">Glycan metabolism.</text>
</comment>
<gene>
    <name evidence="8" type="ORF">AXF42_Ash018861</name>
</gene>
<reference evidence="8 9" key="1">
    <citation type="journal article" date="2017" name="Nature">
        <title>The Apostasia genome and the evolution of orchids.</title>
        <authorList>
            <person name="Zhang G.Q."/>
            <person name="Liu K.W."/>
            <person name="Li Z."/>
            <person name="Lohaus R."/>
            <person name="Hsiao Y.Y."/>
            <person name="Niu S.C."/>
            <person name="Wang J.Y."/>
            <person name="Lin Y.C."/>
            <person name="Xu Q."/>
            <person name="Chen L.J."/>
            <person name="Yoshida K."/>
            <person name="Fujiwara S."/>
            <person name="Wang Z.W."/>
            <person name="Zhang Y.Q."/>
            <person name="Mitsuda N."/>
            <person name="Wang M."/>
            <person name="Liu G.H."/>
            <person name="Pecoraro L."/>
            <person name="Huang H.X."/>
            <person name="Xiao X.J."/>
            <person name="Lin M."/>
            <person name="Wu X.Y."/>
            <person name="Wu W.L."/>
            <person name="Chen Y.Y."/>
            <person name="Chang S.B."/>
            <person name="Sakamoto S."/>
            <person name="Ohme-Takagi M."/>
            <person name="Yagi M."/>
            <person name="Zeng S.J."/>
            <person name="Shen C.Y."/>
            <person name="Yeh C.M."/>
            <person name="Luo Y.B."/>
            <person name="Tsai W.C."/>
            <person name="Van de Peer Y."/>
            <person name="Liu Z.J."/>
        </authorList>
    </citation>
    <scope>NUCLEOTIDE SEQUENCE [LARGE SCALE GENOMIC DNA]</scope>
    <source>
        <strain evidence="9">cv. Shenzhen</strain>
        <tissue evidence="8">Stem</tissue>
    </source>
</reference>
<feature type="domain" description="Glycosyltransferase 61 catalytic" evidence="7">
    <location>
        <begin position="264"/>
        <end position="400"/>
    </location>
</feature>
<evidence type="ECO:0000256" key="3">
    <source>
        <dbReference type="ARBA" id="ARBA00022676"/>
    </source>
</evidence>
<dbReference type="InterPro" id="IPR049625">
    <property type="entry name" value="Glyco_transf_61_cat"/>
</dbReference>
<evidence type="ECO:0000256" key="6">
    <source>
        <dbReference type="SAM" id="MobiDB-lite"/>
    </source>
</evidence>
<dbReference type="AlphaFoldDB" id="A0A2I0B4Z2"/>
<evidence type="ECO:0000256" key="5">
    <source>
        <dbReference type="ARBA" id="ARBA00023180"/>
    </source>
</evidence>
<comment type="subcellular location">
    <subcellularLocation>
        <location evidence="1">Golgi apparatus membrane</location>
        <topology evidence="1">Single-pass type II membrane protein</topology>
    </subcellularLocation>
</comment>
<keyword evidence="4" id="KW-0808">Transferase</keyword>
<sequence>MAAHHHQINNFPSSPIHERDPKNKLSHSRILTLLLLLCYAAASVLRLSSSSPSTNPSSFGTSLQTIPQPTPPPEEAACSALIDRGGWNREEGLLCCDRSHHRTDVCYMRGDIRTAAKAAASAGAPAIHLHGARPGSQAETIRPYTRKWEKEVMSTIDEISLRPSEGPAAAAAEACEVRYGVPAIVFSTGGYTGNVYHEFNDGLIPLFITAERFAGEVVLVVLEFHSWWFTKYRRVLEKMSRYEIVDFRKDRRVHCFSEVIVGLKIHGELAVDPKLIPNGKGIVDFQSLLYQAFGNNHSTPRRNAAASEQLPAISVESAAAANRRPKMVILVRNGSRRILNLRDVLLLCHRAGFDVELLNPKRSTELAEIHRTLAGADAMMAVHGAAVTHFLFMRPGSVLIQVVPLGLNWAAETYYGEPARRLGLQYMAYNVTAPESSLWKEYGRRDPVLVDPPAITRRGWAETKRVYLDKQNVAVDLRRFGKLLMEAHARVCRSQSRERDSAQGGD</sequence>
<organism evidence="8 9">
    <name type="scientific">Apostasia shenzhenica</name>
    <dbReference type="NCBI Taxonomy" id="1088818"/>
    <lineage>
        <taxon>Eukaryota</taxon>
        <taxon>Viridiplantae</taxon>
        <taxon>Streptophyta</taxon>
        <taxon>Embryophyta</taxon>
        <taxon>Tracheophyta</taxon>
        <taxon>Spermatophyta</taxon>
        <taxon>Magnoliopsida</taxon>
        <taxon>Liliopsida</taxon>
        <taxon>Asparagales</taxon>
        <taxon>Orchidaceae</taxon>
        <taxon>Apostasioideae</taxon>
        <taxon>Apostasia</taxon>
    </lineage>
</organism>
<dbReference type="GO" id="GO:0016763">
    <property type="term" value="F:pentosyltransferase activity"/>
    <property type="evidence" value="ECO:0007669"/>
    <property type="project" value="UniProtKB-ARBA"/>
</dbReference>
<evidence type="ECO:0000256" key="4">
    <source>
        <dbReference type="ARBA" id="ARBA00022679"/>
    </source>
</evidence>